<accession>A0ABX7KCI6</accession>
<keyword evidence="2" id="KW-1185">Reference proteome</keyword>
<dbReference type="EMBL" id="CP061510">
    <property type="protein sequence ID" value="QSB45998.1"/>
    <property type="molecule type" value="Genomic_DNA"/>
</dbReference>
<evidence type="ECO:0000313" key="1">
    <source>
        <dbReference type="EMBL" id="QSB45998.1"/>
    </source>
</evidence>
<evidence type="ECO:0000313" key="2">
    <source>
        <dbReference type="Proteomes" id="UP000663637"/>
    </source>
</evidence>
<proteinExistence type="predicted"/>
<protein>
    <submittedName>
        <fullName evidence="1">Uncharacterized protein</fullName>
    </submittedName>
</protein>
<organism evidence="1 2">
    <name type="scientific">Tsuneonella flava</name>
    <dbReference type="NCBI Taxonomy" id="2055955"/>
    <lineage>
        <taxon>Bacteria</taxon>
        <taxon>Pseudomonadati</taxon>
        <taxon>Pseudomonadota</taxon>
        <taxon>Alphaproteobacteria</taxon>
        <taxon>Sphingomonadales</taxon>
        <taxon>Erythrobacteraceae</taxon>
        <taxon>Tsuneonella</taxon>
    </lineage>
</organism>
<sequence length="130" mass="13808">MNAITDIPYKRRFAEKDLSGASAMGAQWAALQDAGLAVAALAGLTPEKQDARVQSFPAMIRDAGGWRFDLAMQGISDMAAMMEPGVKALLAVADRGQDPTAAAFSLWCEFREARSALLSLVPDSDCPESS</sequence>
<reference evidence="1 2" key="1">
    <citation type="submission" date="2020-09" db="EMBL/GenBank/DDBJ databases">
        <title>Complete genome sequence of altererythrobacter flavus SS-21NJ, isolated from Dongying oil sludge in Shandong province.</title>
        <authorList>
            <person name="Sun S."/>
            <person name="Zhang Z."/>
        </authorList>
    </citation>
    <scope>NUCLEOTIDE SEQUENCE [LARGE SCALE GENOMIC DNA]</scope>
    <source>
        <strain evidence="1 2">SS-21NJ</strain>
    </source>
</reference>
<name>A0ABX7KCI6_9SPHN</name>
<dbReference type="Proteomes" id="UP000663637">
    <property type="component" value="Chromosome"/>
</dbReference>
<gene>
    <name evidence="1" type="ORF">IDJ81_03085</name>
</gene>